<keyword evidence="4" id="KW-1185">Reference proteome</keyword>
<dbReference type="Pfam" id="PF00646">
    <property type="entry name" value="F-box"/>
    <property type="match status" value="1"/>
</dbReference>
<feature type="compositionally biased region" description="Basic and acidic residues" evidence="1">
    <location>
        <begin position="265"/>
        <end position="276"/>
    </location>
</feature>
<protein>
    <recommendedName>
        <fullName evidence="2">F-box domain-containing protein</fullName>
    </recommendedName>
</protein>
<evidence type="ECO:0000256" key="1">
    <source>
        <dbReference type="SAM" id="MobiDB-lite"/>
    </source>
</evidence>
<dbReference type="SUPFAM" id="SSF81383">
    <property type="entry name" value="F-box domain"/>
    <property type="match status" value="1"/>
</dbReference>
<dbReference type="SMART" id="SM00256">
    <property type="entry name" value="FBOX"/>
    <property type="match status" value="1"/>
</dbReference>
<dbReference type="PROSITE" id="PS50181">
    <property type="entry name" value="FBOX"/>
    <property type="match status" value="1"/>
</dbReference>
<dbReference type="PANTHER" id="PTHR32278:SF111">
    <property type="entry name" value="F-BOX PROTEIN PP2-B12-RELATED"/>
    <property type="match status" value="1"/>
</dbReference>
<feature type="region of interest" description="Disordered" evidence="1">
    <location>
        <begin position="264"/>
        <end position="290"/>
    </location>
</feature>
<evidence type="ECO:0000259" key="2">
    <source>
        <dbReference type="PROSITE" id="PS50181"/>
    </source>
</evidence>
<sequence>MSGMLALPGNCIAAVISFTSPRDAFRLACVSTTFRSAADSNVVWDRFLGIEYLSAISDPGPVSSLSKKELYIRSYYVPILNGELKRLGVCKYCDQRPARYLVESSESSNYLCKTCYHRYSTKTKRHIYSFEKIKQEGRRGSFVRTRSASWEKLVKNDRTEKEVAAAAAKEAYMQLKAVIEIKLAAASNSRKAAKKAANEAYEDLNAVEENDVVVSNFGKERAAEAEYPENTSEATLRMLAKKRLSSKINDNVLEEVYNDLVASEDNTKRRESESHSDNNGNKRRQESQDAFEIGELELEGYFDNGASVRSRRRGIWKPNGLRKCSRKLS</sequence>
<feature type="domain" description="F-box" evidence="2">
    <location>
        <begin position="1"/>
        <end position="47"/>
    </location>
</feature>
<dbReference type="Proteomes" id="UP001064489">
    <property type="component" value="Chromosome 1"/>
</dbReference>
<dbReference type="CDD" id="cd22162">
    <property type="entry name" value="F-box_AtSKIP3-like"/>
    <property type="match status" value="1"/>
</dbReference>
<dbReference type="InterPro" id="IPR036047">
    <property type="entry name" value="F-box-like_dom_sf"/>
</dbReference>
<name>A0AAD5JCI1_ACENE</name>
<gene>
    <name evidence="3" type="ORF">LWI28_007766</name>
</gene>
<dbReference type="AlphaFoldDB" id="A0AAD5JCI1"/>
<evidence type="ECO:0000313" key="4">
    <source>
        <dbReference type="Proteomes" id="UP001064489"/>
    </source>
</evidence>
<dbReference type="InterPro" id="IPR001810">
    <property type="entry name" value="F-box_dom"/>
</dbReference>
<dbReference type="EMBL" id="JAJSOW010000003">
    <property type="protein sequence ID" value="KAI9194633.1"/>
    <property type="molecule type" value="Genomic_DNA"/>
</dbReference>
<evidence type="ECO:0000313" key="3">
    <source>
        <dbReference type="EMBL" id="KAI9194633.1"/>
    </source>
</evidence>
<reference evidence="3" key="1">
    <citation type="journal article" date="2022" name="Plant J.">
        <title>Strategies of tolerance reflected in two North American maple genomes.</title>
        <authorList>
            <person name="McEvoy S.L."/>
            <person name="Sezen U.U."/>
            <person name="Trouern-Trend A."/>
            <person name="McMahon S.M."/>
            <person name="Schaberg P.G."/>
            <person name="Yang J."/>
            <person name="Wegrzyn J.L."/>
            <person name="Swenson N.G."/>
        </authorList>
    </citation>
    <scope>NUCLEOTIDE SEQUENCE</scope>
    <source>
        <strain evidence="3">91603</strain>
    </source>
</reference>
<comment type="caution">
    <text evidence="3">The sequence shown here is derived from an EMBL/GenBank/DDBJ whole genome shotgun (WGS) entry which is preliminary data.</text>
</comment>
<dbReference type="PANTHER" id="PTHR32278">
    <property type="entry name" value="F-BOX DOMAIN-CONTAINING PROTEIN"/>
    <property type="match status" value="1"/>
</dbReference>
<proteinExistence type="predicted"/>
<reference evidence="3" key="2">
    <citation type="submission" date="2023-02" db="EMBL/GenBank/DDBJ databases">
        <authorList>
            <person name="Swenson N.G."/>
            <person name="Wegrzyn J.L."/>
            <person name="Mcevoy S.L."/>
        </authorList>
    </citation>
    <scope>NUCLEOTIDE SEQUENCE</scope>
    <source>
        <strain evidence="3">91603</strain>
        <tissue evidence="3">Leaf</tissue>
    </source>
</reference>
<organism evidence="3 4">
    <name type="scientific">Acer negundo</name>
    <name type="common">Box elder</name>
    <dbReference type="NCBI Taxonomy" id="4023"/>
    <lineage>
        <taxon>Eukaryota</taxon>
        <taxon>Viridiplantae</taxon>
        <taxon>Streptophyta</taxon>
        <taxon>Embryophyta</taxon>
        <taxon>Tracheophyta</taxon>
        <taxon>Spermatophyta</taxon>
        <taxon>Magnoliopsida</taxon>
        <taxon>eudicotyledons</taxon>
        <taxon>Gunneridae</taxon>
        <taxon>Pentapetalae</taxon>
        <taxon>rosids</taxon>
        <taxon>malvids</taxon>
        <taxon>Sapindales</taxon>
        <taxon>Sapindaceae</taxon>
        <taxon>Hippocastanoideae</taxon>
        <taxon>Acereae</taxon>
        <taxon>Acer</taxon>
    </lineage>
</organism>
<accession>A0AAD5JCI1</accession>